<keyword evidence="4" id="KW-0378">Hydrolase</keyword>
<feature type="signal peptide" evidence="7">
    <location>
        <begin position="1"/>
        <end position="21"/>
    </location>
</feature>
<dbReference type="KEGG" id="bfo:118405736"/>
<dbReference type="EC" id="3.2.2.6" evidence="2"/>
<dbReference type="GO" id="GO:0005886">
    <property type="term" value="C:plasma membrane"/>
    <property type="evidence" value="ECO:0000318"/>
    <property type="project" value="GO_Central"/>
</dbReference>
<dbReference type="InterPro" id="IPR003193">
    <property type="entry name" value="ADP-ribosyl_cyclase"/>
</dbReference>
<dbReference type="PANTHER" id="PTHR10912:SF7">
    <property type="entry name" value="ADP-RIBOSYL CYCLASE_CYCLIC ADP-RIBOSE HYDROLASE"/>
    <property type="match status" value="1"/>
</dbReference>
<dbReference type="GO" id="GO:0016849">
    <property type="term" value="F:phosphorus-oxygen lyase activity"/>
    <property type="evidence" value="ECO:0000318"/>
    <property type="project" value="GO_Central"/>
</dbReference>
<comment type="similarity">
    <text evidence="1">Belongs to the ADP-ribosyl cyclase family.</text>
</comment>
<evidence type="ECO:0000313" key="8">
    <source>
        <dbReference type="Proteomes" id="UP000001554"/>
    </source>
</evidence>
<keyword evidence="3" id="KW-0808">Transferase</keyword>
<dbReference type="PANTHER" id="PTHR10912">
    <property type="entry name" value="ADP-RIBOSYL CYCLASE"/>
    <property type="match status" value="1"/>
</dbReference>
<evidence type="ECO:0000256" key="2">
    <source>
        <dbReference type="ARBA" id="ARBA00011982"/>
    </source>
</evidence>
<reference evidence="8" key="1">
    <citation type="journal article" date="2020" name="Nat. Ecol. Evol.">
        <title>Deeply conserved synteny resolves early events in vertebrate evolution.</title>
        <authorList>
            <person name="Simakov O."/>
            <person name="Marletaz F."/>
            <person name="Yue J.X."/>
            <person name="O'Connell B."/>
            <person name="Jenkins J."/>
            <person name="Brandt A."/>
            <person name="Calef R."/>
            <person name="Tung C.H."/>
            <person name="Huang T.K."/>
            <person name="Schmutz J."/>
            <person name="Satoh N."/>
            <person name="Yu J.K."/>
            <person name="Putnam N.H."/>
            <person name="Green R.E."/>
            <person name="Rokhsar D.S."/>
        </authorList>
    </citation>
    <scope>NUCLEOTIDE SEQUENCE [LARGE SCALE GENOMIC DNA]</scope>
    <source>
        <strain evidence="8">S238N-H82</strain>
    </source>
</reference>
<feature type="chain" id="PRO_5039947968" description="ADP-ribosyl cyclase/cyclic ADP-ribose hydrolase" evidence="7">
    <location>
        <begin position="22"/>
        <end position="312"/>
    </location>
</feature>
<keyword evidence="8" id="KW-1185">Reference proteome</keyword>
<dbReference type="AlphaFoldDB" id="A0A9J7KJ98"/>
<keyword evidence="6" id="KW-1015">Disulfide bond</keyword>
<dbReference type="GeneID" id="118405736"/>
<dbReference type="Pfam" id="PF02267">
    <property type="entry name" value="Rib_hydrolayse"/>
    <property type="match status" value="1"/>
</dbReference>
<dbReference type="Gene3D" id="1.20.82.10">
    <property type="entry name" value="ADP Ribosyl Cyclase, Chain A, domain 1"/>
    <property type="match status" value="1"/>
</dbReference>
<dbReference type="RefSeq" id="XP_035661327.1">
    <property type="nucleotide sequence ID" value="XM_035805434.1"/>
</dbReference>
<dbReference type="SUPFAM" id="SSF52309">
    <property type="entry name" value="N-(deoxy)ribosyltransferase-like"/>
    <property type="match status" value="1"/>
</dbReference>
<keyword evidence="7" id="KW-0732">Signal</keyword>
<dbReference type="OMA" id="SCQTCAN"/>
<name>A0A9J7KJ98_BRAFL</name>
<gene>
    <name evidence="9" type="primary">LOC118405736</name>
</gene>
<dbReference type="OrthoDB" id="10028716at2759"/>
<dbReference type="Gene3D" id="3.40.50.720">
    <property type="entry name" value="NAD(P)-binding Rossmann-like Domain"/>
    <property type="match status" value="1"/>
</dbReference>
<evidence type="ECO:0000256" key="1">
    <source>
        <dbReference type="ARBA" id="ARBA00005406"/>
    </source>
</evidence>
<evidence type="ECO:0000313" key="9">
    <source>
        <dbReference type="RefSeq" id="XP_035661327.1"/>
    </source>
</evidence>
<dbReference type="CDD" id="cd04759">
    <property type="entry name" value="Rib_hydrolase"/>
    <property type="match status" value="1"/>
</dbReference>
<reference evidence="9" key="2">
    <citation type="submission" date="2025-08" db="UniProtKB">
        <authorList>
            <consortium name="RefSeq"/>
        </authorList>
    </citation>
    <scope>IDENTIFICATION</scope>
    <source>
        <strain evidence="9">S238N-H82</strain>
        <tissue evidence="9">Testes</tissue>
    </source>
</reference>
<evidence type="ECO:0000256" key="7">
    <source>
        <dbReference type="SAM" id="SignalP"/>
    </source>
</evidence>
<keyword evidence="5" id="KW-0520">NAD</keyword>
<evidence type="ECO:0000256" key="4">
    <source>
        <dbReference type="ARBA" id="ARBA00022801"/>
    </source>
</evidence>
<organism evidence="8 9">
    <name type="scientific">Branchiostoma floridae</name>
    <name type="common">Florida lancelet</name>
    <name type="synonym">Amphioxus</name>
    <dbReference type="NCBI Taxonomy" id="7739"/>
    <lineage>
        <taxon>Eukaryota</taxon>
        <taxon>Metazoa</taxon>
        <taxon>Chordata</taxon>
        <taxon>Cephalochordata</taxon>
        <taxon>Leptocardii</taxon>
        <taxon>Amphioxiformes</taxon>
        <taxon>Branchiostomatidae</taxon>
        <taxon>Branchiostoma</taxon>
    </lineage>
</organism>
<dbReference type="GO" id="GO:0016740">
    <property type="term" value="F:transferase activity"/>
    <property type="evidence" value="ECO:0007669"/>
    <property type="project" value="UniProtKB-KW"/>
</dbReference>
<proteinExistence type="inferred from homology"/>
<evidence type="ECO:0000256" key="5">
    <source>
        <dbReference type="ARBA" id="ARBA00023027"/>
    </source>
</evidence>
<dbReference type="GO" id="GO:0061809">
    <property type="term" value="F:NAD+ nucleosidase activity, cyclic ADP-ribose generating"/>
    <property type="evidence" value="ECO:0007669"/>
    <property type="project" value="UniProtKB-EC"/>
</dbReference>
<dbReference type="GO" id="GO:0030890">
    <property type="term" value="P:positive regulation of B cell proliferation"/>
    <property type="evidence" value="ECO:0000318"/>
    <property type="project" value="GO_Central"/>
</dbReference>
<evidence type="ECO:0000256" key="3">
    <source>
        <dbReference type="ARBA" id="ARBA00022679"/>
    </source>
</evidence>
<accession>A0A9J7KJ98</accession>
<sequence length="312" mass="34933">MGNRIPLLLFVLSIFCVTGKANSLPRASVRYGPTENTGTTPHLQEIFLGRCWGFQQLWDVSPEVDCTDLWEKFFGAFSYREPCDQTASSYDPFFQAATLETPMNRTLFWSGTNALAHLYSDEGRRYSTLEDTLPGHVLNGLRWCGSARAPGYNGTVCPQCQNRPFWPEASKFFAQRARGDVFLVLNGTRRDASGNPEDAFKATSIFARSELPSLNKAAVSTIHVWVMHDLGVNQPYSESCGKGSLRQLDQILSHDGFRMICQDDPPFLRHQQCVDAPNSPVCVWSSATSKAPKQTIYNNVLFLILLSIVLYL</sequence>
<evidence type="ECO:0000256" key="6">
    <source>
        <dbReference type="ARBA" id="ARBA00023157"/>
    </source>
</evidence>
<dbReference type="Proteomes" id="UP000001554">
    <property type="component" value="Chromosome 18"/>
</dbReference>
<protein>
    <recommendedName>
        <fullName evidence="2">ADP-ribosyl cyclase/cyclic ADP-ribose hydrolase</fullName>
        <ecNumber evidence="2">3.2.2.6</ecNumber>
    </recommendedName>
</protein>